<feature type="transmembrane region" description="Helical" evidence="1">
    <location>
        <begin position="146"/>
        <end position="166"/>
    </location>
</feature>
<reference evidence="3" key="1">
    <citation type="journal article" date="2019" name="Int. J. Syst. Evol. Microbiol.">
        <title>The Global Catalogue of Microorganisms (GCM) 10K type strain sequencing project: providing services to taxonomists for standard genome sequencing and annotation.</title>
        <authorList>
            <consortium name="The Broad Institute Genomics Platform"/>
            <consortium name="The Broad Institute Genome Sequencing Center for Infectious Disease"/>
            <person name="Wu L."/>
            <person name="Ma J."/>
        </authorList>
    </citation>
    <scope>NUCLEOTIDE SEQUENCE [LARGE SCALE GENOMIC DNA]</scope>
    <source>
        <strain evidence="3">JCM 17591</strain>
    </source>
</reference>
<accession>A0ABP8A1C5</accession>
<evidence type="ECO:0008006" key="4">
    <source>
        <dbReference type="Google" id="ProtNLM"/>
    </source>
</evidence>
<evidence type="ECO:0000313" key="2">
    <source>
        <dbReference type="EMBL" id="GAA4175533.1"/>
    </source>
</evidence>
<feature type="transmembrane region" description="Helical" evidence="1">
    <location>
        <begin position="196"/>
        <end position="211"/>
    </location>
</feature>
<evidence type="ECO:0000256" key="1">
    <source>
        <dbReference type="SAM" id="Phobius"/>
    </source>
</evidence>
<keyword evidence="3" id="KW-1185">Reference proteome</keyword>
<keyword evidence="1" id="KW-1133">Transmembrane helix</keyword>
<proteinExistence type="predicted"/>
<keyword evidence="1" id="KW-0472">Membrane</keyword>
<keyword evidence="1" id="KW-0812">Transmembrane</keyword>
<gene>
    <name evidence="2" type="ORF">GCM10022287_21250</name>
</gene>
<evidence type="ECO:0000313" key="3">
    <source>
        <dbReference type="Proteomes" id="UP001501079"/>
    </source>
</evidence>
<feature type="transmembrane region" description="Helical" evidence="1">
    <location>
        <begin position="172"/>
        <end position="189"/>
    </location>
</feature>
<feature type="transmembrane region" description="Helical" evidence="1">
    <location>
        <begin position="360"/>
        <end position="380"/>
    </location>
</feature>
<feature type="transmembrane region" description="Helical" evidence="1">
    <location>
        <begin position="452"/>
        <end position="476"/>
    </location>
</feature>
<feature type="transmembrane region" description="Helical" evidence="1">
    <location>
        <begin position="420"/>
        <end position="440"/>
    </location>
</feature>
<organism evidence="2 3">
    <name type="scientific">Gryllotalpicola koreensis</name>
    <dbReference type="NCBI Taxonomy" id="993086"/>
    <lineage>
        <taxon>Bacteria</taxon>
        <taxon>Bacillati</taxon>
        <taxon>Actinomycetota</taxon>
        <taxon>Actinomycetes</taxon>
        <taxon>Micrococcales</taxon>
        <taxon>Microbacteriaceae</taxon>
        <taxon>Gryllotalpicola</taxon>
    </lineage>
</organism>
<comment type="caution">
    <text evidence="2">The sequence shown here is derived from an EMBL/GenBank/DDBJ whole genome shotgun (WGS) entry which is preliminary data.</text>
</comment>
<sequence>MTSQQETGPNTFLRGTAAVSRALGSTWLFWVIVAAFIASALAIALTAKPQLLYDEYYHFGIIGVYSKQLSPFITHQTAATAPLGDLTRMGSFLYHYLLSFPERLAVHAGASLETQFRLLRTITVLMAGASLYWFRRCLTDTGVPSAVANTAIAVYVALPITSFLGATINYDNLLLLLAAMHLSLGVRIYTDRRRSMTFYVMFLATGVLASLTKFEFIPAFIATFVILAVRFVLVRRSQPLERGLPLLPARRPAPIAALVGAAALLVAGIYAVAARYVLNALTYGTPQPDCGDLHAVAFCLKYGPWERNYELGLSHPVATPLNPKVIGQYLPQWITNMLSTIHTDGVQTHVYGGPAAFSSMLSYAVPVAIVILAIGLGFVLRRPGFQFLTIAAAFYLAVLFHAELSYYLRYGQANIISARYVMFFVPIFLGAVGLALSVIVRRLYPVAGSAVNVGIFLLLAVLSLDGGWFTTFMVGANPDWFDPTSPFAPLLTPLRFFSSHVIVQ</sequence>
<feature type="transmembrane region" description="Helical" evidence="1">
    <location>
        <begin position="387"/>
        <end position="408"/>
    </location>
</feature>
<feature type="transmembrane region" description="Helical" evidence="1">
    <location>
        <begin position="118"/>
        <end position="134"/>
    </location>
</feature>
<feature type="transmembrane region" description="Helical" evidence="1">
    <location>
        <begin position="217"/>
        <end position="234"/>
    </location>
</feature>
<dbReference type="RefSeq" id="WP_344754161.1">
    <property type="nucleotide sequence ID" value="NZ_BAABBW010000003.1"/>
</dbReference>
<feature type="transmembrane region" description="Helical" evidence="1">
    <location>
        <begin position="27"/>
        <end position="47"/>
    </location>
</feature>
<protein>
    <recommendedName>
        <fullName evidence="4">Glycosyltransferase RgtA/B/C/D-like domain-containing protein</fullName>
    </recommendedName>
</protein>
<dbReference type="Proteomes" id="UP001501079">
    <property type="component" value="Unassembled WGS sequence"/>
</dbReference>
<name>A0ABP8A1C5_9MICO</name>
<feature type="transmembrane region" description="Helical" evidence="1">
    <location>
        <begin position="255"/>
        <end position="278"/>
    </location>
</feature>
<dbReference type="EMBL" id="BAABBW010000003">
    <property type="protein sequence ID" value="GAA4175533.1"/>
    <property type="molecule type" value="Genomic_DNA"/>
</dbReference>